<dbReference type="InterPro" id="IPR050316">
    <property type="entry name" value="Tyrosinase/Hemocyanin"/>
</dbReference>
<gene>
    <name evidence="5" type="primary">TyrBPmax1</name>
</gene>
<dbReference type="Pfam" id="PF00264">
    <property type="entry name" value="Tyrosinase"/>
    <property type="match status" value="1"/>
</dbReference>
<dbReference type="PANTHER" id="PTHR11474">
    <property type="entry name" value="TYROSINASE FAMILY MEMBER"/>
    <property type="match status" value="1"/>
</dbReference>
<evidence type="ECO:0000256" key="2">
    <source>
        <dbReference type="ARBA" id="ARBA00023008"/>
    </source>
</evidence>
<keyword evidence="5" id="KW-0560">Oxidoreductase</keyword>
<dbReference type="InterPro" id="IPR002227">
    <property type="entry name" value="Tyrosinase_Cu-bd"/>
</dbReference>
<dbReference type="PANTHER" id="PTHR11474:SF126">
    <property type="entry name" value="TYROSINASE-LIKE PROTEIN TYR-1-RELATED"/>
    <property type="match status" value="1"/>
</dbReference>
<dbReference type="InterPro" id="IPR008922">
    <property type="entry name" value="Di-copper_centre_dom_sf"/>
</dbReference>
<evidence type="ECO:0000256" key="1">
    <source>
        <dbReference type="ARBA" id="ARBA00022723"/>
    </source>
</evidence>
<sequence>MCALSAEEWRDLAAAIVALKRNTAVAPNLFDSLAAVHTGTAIGNAHFGPNFLGWHRIYLYYYEIALRRINPRVALCYWDSTLDFSMDSPERSVMFSSEYFGNGNGVVLEGPFRDWILPNRQPEQRLRRQINEVGSLMVYDGVREILTDPQLIRTANVSVGGIAPIQRTIEGLHNNVHVWVGQIMSGVDTAPQDPVFYFHHCYIDYFWERYREKQLASGIDPQFDYPRDMGGNAHLPGAPMAVFRWVNNERGFMNAFTRYLFRYAD</sequence>
<dbReference type="PROSITE" id="PS00498">
    <property type="entry name" value="TYROSINASE_2"/>
    <property type="match status" value="1"/>
</dbReference>
<dbReference type="SUPFAM" id="SSF48056">
    <property type="entry name" value="Di-copper centre-containing domain"/>
    <property type="match status" value="1"/>
</dbReference>
<evidence type="ECO:0000313" key="5">
    <source>
        <dbReference type="EMBL" id="AHZ34297.1"/>
    </source>
</evidence>
<dbReference type="Gene3D" id="1.10.1280.10">
    <property type="entry name" value="Di-copper center containing domain from catechol oxidase"/>
    <property type="match status" value="1"/>
</dbReference>
<name>A0A024CIJ8_PINMA</name>
<evidence type="ECO:0000259" key="3">
    <source>
        <dbReference type="PROSITE" id="PS00497"/>
    </source>
</evidence>
<dbReference type="SMR" id="A0A024CIJ8"/>
<evidence type="ECO:0000259" key="4">
    <source>
        <dbReference type="PROSITE" id="PS00498"/>
    </source>
</evidence>
<feature type="domain" description="Tyrosinase copper-binding" evidence="3">
    <location>
        <begin position="46"/>
        <end position="63"/>
    </location>
</feature>
<reference evidence="5" key="1">
    <citation type="journal article" date="2014" name="Acta Biomater.">
        <title>Evolution of the tyrosinase gene family in bivalve molluscs: Independent expansion of the mantle gene repertoire.</title>
        <authorList>
            <person name="Aguilera F."/>
            <person name="McDougall C."/>
            <person name="Degnan B.M."/>
        </authorList>
    </citation>
    <scope>NUCLEOTIDE SEQUENCE</scope>
    <source>
        <tissue evidence="5">Mantle</tissue>
    </source>
</reference>
<dbReference type="GO" id="GO:0046872">
    <property type="term" value="F:metal ion binding"/>
    <property type="evidence" value="ECO:0007669"/>
    <property type="project" value="UniProtKB-KW"/>
</dbReference>
<keyword evidence="2" id="KW-0186">Copper</keyword>
<feature type="domain" description="Tyrosinase copper-binding" evidence="4">
    <location>
        <begin position="193"/>
        <end position="204"/>
    </location>
</feature>
<keyword evidence="1" id="KW-0479">Metal-binding</keyword>
<accession>A0A024CIJ8</accession>
<protein>
    <submittedName>
        <fullName evidence="5">Tyrosinase BPmax1</fullName>
        <ecNumber evidence="5">1.14.18.1</ecNumber>
    </submittedName>
</protein>
<dbReference type="PROSITE" id="PS00497">
    <property type="entry name" value="TYROSINASE_1"/>
    <property type="match status" value="1"/>
</dbReference>
<proteinExistence type="evidence at transcript level"/>
<dbReference type="AlphaFoldDB" id="A0A024CIJ8"/>
<dbReference type="EC" id="1.14.18.1" evidence="5"/>
<organism evidence="5">
    <name type="scientific">Pinctada maxima</name>
    <name type="common">Silver-lipped pearl oyster</name>
    <name type="synonym">White-lipped pearl oyster</name>
    <dbReference type="NCBI Taxonomy" id="104660"/>
    <lineage>
        <taxon>Eukaryota</taxon>
        <taxon>Metazoa</taxon>
        <taxon>Spiralia</taxon>
        <taxon>Lophotrochozoa</taxon>
        <taxon>Mollusca</taxon>
        <taxon>Bivalvia</taxon>
        <taxon>Autobranchia</taxon>
        <taxon>Pteriomorphia</taxon>
        <taxon>Pterioida</taxon>
        <taxon>Pterioidea</taxon>
        <taxon>Pteriidae</taxon>
        <taxon>Pinctada</taxon>
    </lineage>
</organism>
<dbReference type="GO" id="GO:0004503">
    <property type="term" value="F:tyrosinase activity"/>
    <property type="evidence" value="ECO:0007669"/>
    <property type="project" value="UniProtKB-EC"/>
</dbReference>
<feature type="non-terminal residue" evidence="5">
    <location>
        <position position="265"/>
    </location>
</feature>
<dbReference type="PRINTS" id="PR00092">
    <property type="entry name" value="TYROSINASE"/>
</dbReference>
<dbReference type="EMBL" id="KJ533315">
    <property type="protein sequence ID" value="AHZ34297.1"/>
    <property type="molecule type" value="mRNA"/>
</dbReference>